<proteinExistence type="evidence at transcript level"/>
<dbReference type="AlphaFoldDB" id="A9NRP3"/>
<dbReference type="EMBL" id="EF083972">
    <property type="protein sequence ID" value="ABK23304.1"/>
    <property type="molecule type" value="mRNA"/>
</dbReference>
<name>A9NRP3_PICSI</name>
<accession>A9NRP3</accession>
<protein>
    <submittedName>
        <fullName evidence="2">Uncharacterized protein</fullName>
    </submittedName>
</protein>
<reference evidence="2" key="1">
    <citation type="journal article" date="2008" name="BMC Genomics">
        <title>A conifer genomics resource of 200,000 spruce (Picea spp.) ESTs and 6,464 high-quality, sequence-finished full-length cDNAs for Sitka spruce (Picea sitchensis).</title>
        <authorList>
            <person name="Ralph S.G."/>
            <person name="Chun H.J."/>
            <person name="Kolosova N."/>
            <person name="Cooper D."/>
            <person name="Oddy C."/>
            <person name="Ritland C.E."/>
            <person name="Kirkpatrick R."/>
            <person name="Moore R."/>
            <person name="Barber S."/>
            <person name="Holt R.A."/>
            <person name="Jones S.J."/>
            <person name="Marra M.A."/>
            <person name="Douglas C.J."/>
            <person name="Ritland K."/>
            <person name="Bohlmann J."/>
        </authorList>
    </citation>
    <scope>NUCLEOTIDE SEQUENCE</scope>
    <source>
        <tissue evidence="2">Bark</tissue>
    </source>
</reference>
<organism evidence="2">
    <name type="scientific">Picea sitchensis</name>
    <name type="common">Sitka spruce</name>
    <name type="synonym">Pinus sitchensis</name>
    <dbReference type="NCBI Taxonomy" id="3332"/>
    <lineage>
        <taxon>Eukaryota</taxon>
        <taxon>Viridiplantae</taxon>
        <taxon>Streptophyta</taxon>
        <taxon>Embryophyta</taxon>
        <taxon>Tracheophyta</taxon>
        <taxon>Spermatophyta</taxon>
        <taxon>Pinopsida</taxon>
        <taxon>Pinidae</taxon>
        <taxon>Conifers I</taxon>
        <taxon>Pinales</taxon>
        <taxon>Pinaceae</taxon>
        <taxon>Picea</taxon>
    </lineage>
</organism>
<evidence type="ECO:0000313" key="2">
    <source>
        <dbReference type="EMBL" id="ABK23304.1"/>
    </source>
</evidence>
<feature type="region of interest" description="Disordered" evidence="1">
    <location>
        <begin position="1"/>
        <end position="27"/>
    </location>
</feature>
<sequence>MEISSNFRDRQGARDETEVGLDECPEEEKEGIYKWTHPIFQEAQ</sequence>
<evidence type="ECO:0000256" key="1">
    <source>
        <dbReference type="SAM" id="MobiDB-lite"/>
    </source>
</evidence>
<feature type="compositionally biased region" description="Acidic residues" evidence="1">
    <location>
        <begin position="18"/>
        <end position="27"/>
    </location>
</feature>
<feature type="compositionally biased region" description="Basic and acidic residues" evidence="1">
    <location>
        <begin position="7"/>
        <end position="17"/>
    </location>
</feature>